<organism evidence="2 3">
    <name type="scientific">Mycena pura</name>
    <dbReference type="NCBI Taxonomy" id="153505"/>
    <lineage>
        <taxon>Eukaryota</taxon>
        <taxon>Fungi</taxon>
        <taxon>Dikarya</taxon>
        <taxon>Basidiomycota</taxon>
        <taxon>Agaricomycotina</taxon>
        <taxon>Agaricomycetes</taxon>
        <taxon>Agaricomycetidae</taxon>
        <taxon>Agaricales</taxon>
        <taxon>Marasmiineae</taxon>
        <taxon>Mycenaceae</taxon>
        <taxon>Mycena</taxon>
    </lineage>
</organism>
<comment type="caution">
    <text evidence="2">The sequence shown here is derived from an EMBL/GenBank/DDBJ whole genome shotgun (WGS) entry which is preliminary data.</text>
</comment>
<feature type="domain" description="CHAT" evidence="1">
    <location>
        <begin position="986"/>
        <end position="1270"/>
    </location>
</feature>
<dbReference type="Gene3D" id="1.25.40.10">
    <property type="entry name" value="Tetratricopeptide repeat domain"/>
    <property type="match status" value="3"/>
</dbReference>
<dbReference type="AlphaFoldDB" id="A0AAD7E2H9"/>
<evidence type="ECO:0000313" key="2">
    <source>
        <dbReference type="EMBL" id="KAJ7224587.1"/>
    </source>
</evidence>
<dbReference type="PANTHER" id="PTHR19959">
    <property type="entry name" value="KINESIN LIGHT CHAIN"/>
    <property type="match status" value="1"/>
</dbReference>
<name>A0AAD7E2H9_9AGAR</name>
<proteinExistence type="predicted"/>
<dbReference type="SUPFAM" id="SSF48452">
    <property type="entry name" value="TPR-like"/>
    <property type="match status" value="2"/>
</dbReference>
<keyword evidence="3" id="KW-1185">Reference proteome</keyword>
<protein>
    <submittedName>
        <fullName evidence="2">TPR-like protein</fullName>
    </submittedName>
</protein>
<dbReference type="Proteomes" id="UP001219525">
    <property type="component" value="Unassembled WGS sequence"/>
</dbReference>
<dbReference type="InterPro" id="IPR011990">
    <property type="entry name" value="TPR-like_helical_dom_sf"/>
</dbReference>
<evidence type="ECO:0000259" key="1">
    <source>
        <dbReference type="Pfam" id="PF12770"/>
    </source>
</evidence>
<dbReference type="EMBL" id="JARJCW010000005">
    <property type="protein sequence ID" value="KAJ7224587.1"/>
    <property type="molecule type" value="Genomic_DNA"/>
</dbReference>
<gene>
    <name evidence="2" type="ORF">GGX14DRAFT_350562</name>
</gene>
<sequence>MHERILLLPTPNERRCGFLTLLGHICVQQWKVFHIVDALNTAVCTYDDAVRDGLTVVASLHDFGIALLYRIEQLGDVEDIIKCVYVMENVVQLTPDGDLAKPSRLNNLANSLAHRFEHLGDLSDLEKSVLVQEDAVHLTPEGHPTMPLRLNGLGNYLARRFNYLGDLGDLNKSVSAQENAVQLTPENYNPDKPSWLTNLGGSLMQRFEHLGDLEDLNKSVSVREDAVHLAPEGHPNKPLLLNNLGASLMRRFERFGELGDLKKSVSAQDEAIQLTPEGHPDKPSWLTNLGGSLVRRFDSLGDLGDLNKAVSVREDAVHLTPEGHPDKPRLLNNLGGSLIHRFQHLSNLDDLNKSVSVRENAFHLTPKGHPDKASQLEGLGNSLMRRFERLGDLGDLNKSVSVREDAVHLTPEGHPDKPLHLNNLGNSLMRRFQHLGNLDDLSKSVSLKEDAVHLTPEGHPDKPLLLNDLGISLLYRFERLGDLGDLSKSVSVQEVAVHLTPEGHPDKLTRLNNLGNALLRCFEHLGDLGALNKSVSVQEDAVHLAPMSYADKPALLNNLGGSLMRRFERLGDLGDLNKSVSVREDAVHLASEGHPNKPFWLNNLGISLLCRFEHLGDLCDLNRSISVKEDAVHLAPIGHPGKPTLLSNLGNSLLYRFEHLGDLGDLDKSVSMQEDGVQMTPEGHTDKPSLLKNLGSALFLRFTSIKNPADLQKSVLYSAAAACSTTGPAHIRFDASTMWAKYTKHQEDPLGTFNAYSVAMNLLPELVWLGLSIRDRHHHLLKASEVVRHAAAVAIALGHFQQAVEWLEQGRSVIWNQLLNLRTPVDILNNSHPELAQQLLSLSFQLDGSGTRVSDLEPTKSTMHQSSQSSANQAYQNALAREQLLQKIRGLKGFERFLLPKTISELSQAAQHGPVVILNSTHGQCDALILIPGLDDDVMHVALTNSKLMNVESMAQSLCHLVRGPERMGWKREGHMNPEDEFAQHLSELWVGIVKPVLEGLAMVNPSETDLSRIWWCPTGPLAFLPIHAAGLYEKNDTFGTKLSDYAISSYTPSLTALIEGFRPPTESQRSLQLLAVAQPAASGQLHIPGTKEEIDCIQRLANGKISIVRLEENMATVDSVKEGMRNSGWVHFACHGVQDVQHPTESALLLAGSSKLTLSNLIQLALPHAELAFLSACQTAMGDKLLQEESVHLAAGMLSAGYRGVIATMWTIMDRDAPQVASEVYEHLFKTLPPDPTQAAKALHLAVQKLQKGPNKKSFFHWVPFIHVGV</sequence>
<dbReference type="InterPro" id="IPR024983">
    <property type="entry name" value="CHAT_dom"/>
</dbReference>
<accession>A0AAD7E2H9</accession>
<dbReference type="Pfam" id="PF12770">
    <property type="entry name" value="CHAT"/>
    <property type="match status" value="1"/>
</dbReference>
<evidence type="ECO:0000313" key="3">
    <source>
        <dbReference type="Proteomes" id="UP001219525"/>
    </source>
</evidence>
<dbReference type="PANTHER" id="PTHR19959:SF119">
    <property type="entry name" value="FUNGAL LIPASE-LIKE DOMAIN-CONTAINING PROTEIN"/>
    <property type="match status" value="1"/>
</dbReference>
<reference evidence="2" key="1">
    <citation type="submission" date="2023-03" db="EMBL/GenBank/DDBJ databases">
        <title>Massive genome expansion in bonnet fungi (Mycena s.s.) driven by repeated elements and novel gene families across ecological guilds.</title>
        <authorList>
            <consortium name="Lawrence Berkeley National Laboratory"/>
            <person name="Harder C.B."/>
            <person name="Miyauchi S."/>
            <person name="Viragh M."/>
            <person name="Kuo A."/>
            <person name="Thoen E."/>
            <person name="Andreopoulos B."/>
            <person name="Lu D."/>
            <person name="Skrede I."/>
            <person name="Drula E."/>
            <person name="Henrissat B."/>
            <person name="Morin E."/>
            <person name="Kohler A."/>
            <person name="Barry K."/>
            <person name="LaButti K."/>
            <person name="Morin E."/>
            <person name="Salamov A."/>
            <person name="Lipzen A."/>
            <person name="Mereny Z."/>
            <person name="Hegedus B."/>
            <person name="Baldrian P."/>
            <person name="Stursova M."/>
            <person name="Weitz H."/>
            <person name="Taylor A."/>
            <person name="Grigoriev I.V."/>
            <person name="Nagy L.G."/>
            <person name="Martin F."/>
            <person name="Kauserud H."/>
        </authorList>
    </citation>
    <scope>NUCLEOTIDE SEQUENCE</scope>
    <source>
        <strain evidence="2">9144</strain>
    </source>
</reference>